<dbReference type="SUPFAM" id="SSF53756">
    <property type="entry name" value="UDP-Glycosyltransferase/glycogen phosphorylase"/>
    <property type="match status" value="1"/>
</dbReference>
<keyword evidence="2" id="KW-1185">Reference proteome</keyword>
<name>A0ABR9G583_9GAMM</name>
<organism evidence="1 2">
    <name type="scientific">Dyella acidiphila</name>
    <dbReference type="NCBI Taxonomy" id="2775866"/>
    <lineage>
        <taxon>Bacteria</taxon>
        <taxon>Pseudomonadati</taxon>
        <taxon>Pseudomonadota</taxon>
        <taxon>Gammaproteobacteria</taxon>
        <taxon>Lysobacterales</taxon>
        <taxon>Rhodanobacteraceae</taxon>
        <taxon>Dyella</taxon>
    </lineage>
</organism>
<dbReference type="RefSeq" id="WP_192554043.1">
    <property type="nucleotide sequence ID" value="NZ_JACZZA010000001.1"/>
</dbReference>
<dbReference type="EMBL" id="JACZZA010000001">
    <property type="protein sequence ID" value="MBE1159201.1"/>
    <property type="molecule type" value="Genomic_DNA"/>
</dbReference>
<protein>
    <submittedName>
        <fullName evidence="1">Glycosyltransferase</fullName>
    </submittedName>
</protein>
<accession>A0ABR9G583</accession>
<proteinExistence type="predicted"/>
<dbReference type="Proteomes" id="UP000651010">
    <property type="component" value="Unassembled WGS sequence"/>
</dbReference>
<dbReference type="PANTHER" id="PTHR46656:SF3">
    <property type="entry name" value="PUTATIVE-RELATED"/>
    <property type="match status" value="1"/>
</dbReference>
<dbReference type="Gene3D" id="3.40.50.2000">
    <property type="entry name" value="Glycogen Phosphorylase B"/>
    <property type="match status" value="1"/>
</dbReference>
<comment type="caution">
    <text evidence="1">The sequence shown here is derived from an EMBL/GenBank/DDBJ whole genome shotgun (WGS) entry which is preliminary data.</text>
</comment>
<sequence>MKFLLYANSNKTNIGEQLGTADYSYFFLLRAFATVLEDLGEVIPVSNISNVDALYQRYRAQGEACVLLSFAPPHKTTLDLACPIVPVFAWEYPEIPERLEEESWQDDPRHDWRLPLGLAGRAICLSTHTAEAVRRSLGRNYPIAAIPSPLPRATSALAADGDPLRGGGAVLRFNAVVVDSRLMGLSADGIIDPTTEDETPLGPHDLELLPDYPHIRTPDAPLTGLPVQFPAEPADSGYAPPVDCCWDLPPRSNVRLDFHGLVYTSVLTPSAGRKNWEDLVTAFCWAFRDNEDATLLLKLTGTDLTHNHHQLLMMLTKLSPLKCRVVAIYGYLSDRDYEALAEVSTYYVNASLCEGLCLPLVEFLNRGIPAIAPDNTAMADYIHEDIAFVLKSHPGTPTVWPHGDHQINRTTYCQLDWGSLVEAFRQSYEVAYCQPDRYRDMAAQASQVIQDYCGHQVVRASLGEFFRIAAFEQDCDAGMLAATSS</sequence>
<dbReference type="CDD" id="cd01635">
    <property type="entry name" value="Glycosyltransferase_GTB-type"/>
    <property type="match status" value="1"/>
</dbReference>
<dbReference type="PANTHER" id="PTHR46656">
    <property type="entry name" value="PUTATIVE-RELATED"/>
    <property type="match status" value="1"/>
</dbReference>
<evidence type="ECO:0000313" key="1">
    <source>
        <dbReference type="EMBL" id="MBE1159201.1"/>
    </source>
</evidence>
<evidence type="ECO:0000313" key="2">
    <source>
        <dbReference type="Proteomes" id="UP000651010"/>
    </source>
</evidence>
<reference evidence="1 2" key="1">
    <citation type="submission" date="2020-09" db="EMBL/GenBank/DDBJ databases">
        <title>Dyella sp. 7MK23 isolated from forest soil.</title>
        <authorList>
            <person name="Fu J."/>
        </authorList>
    </citation>
    <scope>NUCLEOTIDE SEQUENCE [LARGE SCALE GENOMIC DNA]</scope>
    <source>
        <strain evidence="1 2">7MK23</strain>
    </source>
</reference>
<gene>
    <name evidence="1" type="ORF">IGX34_02315</name>
</gene>